<name>A0AAC8W1M5_9PROT</name>
<evidence type="ECO:0000313" key="4">
    <source>
        <dbReference type="EMBL" id="ALG73250.1"/>
    </source>
</evidence>
<evidence type="ECO:0000256" key="2">
    <source>
        <dbReference type="SAM" id="MobiDB-lite"/>
    </source>
</evidence>
<reference evidence="4 5" key="2">
    <citation type="journal article" date="2016" name="Genome Announc.">
        <title>Complete Genome Sequence of a Strain of Azospirillum thiophilum Isolated from a Sulfide Spring.</title>
        <authorList>
            <person name="Fomenkov A."/>
            <person name="Vincze T."/>
            <person name="Grabovich M."/>
            <person name="Anton B.P."/>
            <person name="Dubinina G."/>
            <person name="Orlova M."/>
            <person name="Belousova E."/>
            <person name="Roberts R.J."/>
        </authorList>
    </citation>
    <scope>NUCLEOTIDE SEQUENCE [LARGE SCALE GENOMIC DNA]</scope>
    <source>
        <strain evidence="4 5">BV-S</strain>
    </source>
</reference>
<dbReference type="EMBL" id="CP012403">
    <property type="protein sequence ID" value="ALG73250.1"/>
    <property type="molecule type" value="Genomic_DNA"/>
</dbReference>
<feature type="domain" description="Tape measure protein N-terminal" evidence="3">
    <location>
        <begin position="4"/>
        <end position="66"/>
    </location>
</feature>
<protein>
    <recommendedName>
        <fullName evidence="3">Tape measure protein N-terminal domain-containing protein</fullName>
    </recommendedName>
</protein>
<evidence type="ECO:0000313" key="5">
    <source>
        <dbReference type="Proteomes" id="UP000069935"/>
    </source>
</evidence>
<keyword evidence="5" id="KW-1185">Reference proteome</keyword>
<keyword evidence="1" id="KW-0175">Coiled coil</keyword>
<sequence length="353" mass="36487">MTEAGGSVSRLKQLINDGKVTNKQFFDTFLGQIPKIQAEFETAVPTIGRSLATLNNAMTKLIGDVMAAQAAQQKARADLVARAAQYEHAVAIDGAIGKTARLVQAEEALTAARTARAAADLRLVETTTALTMAQDAQTSAIAATVLSRAKDGLLALSSLVGGPWGAAFLGAAGVVYLLATRTSEADKAQQAYSRTLSEGRDRLREITGASGERAAQLLEEQRAAVEAARAQVALTQARLAAVQADAATGNLGARRNAGAAASRTEDTKRALADQQRAVQAAAAALDGLESASKLSRGTSAFQRLPATSRSRASSASPTTPCAPWSSTRASTTAPPAPGRGCRMRSTTLPAGRC</sequence>
<proteinExistence type="predicted"/>
<accession>A0AAC8W1M5</accession>
<dbReference type="Pfam" id="PF20155">
    <property type="entry name" value="TMP_3"/>
    <property type="match status" value="1"/>
</dbReference>
<gene>
    <name evidence="4" type="ORF">AL072_19385</name>
</gene>
<dbReference type="AlphaFoldDB" id="A0AAC8W1M5"/>
<feature type="coiled-coil region" evidence="1">
    <location>
        <begin position="218"/>
        <end position="245"/>
    </location>
</feature>
<evidence type="ECO:0000256" key="1">
    <source>
        <dbReference type="SAM" id="Coils"/>
    </source>
</evidence>
<feature type="compositionally biased region" description="Low complexity" evidence="2">
    <location>
        <begin position="305"/>
        <end position="327"/>
    </location>
</feature>
<dbReference type="KEGG" id="ati:AL072_19385"/>
<evidence type="ECO:0000259" key="3">
    <source>
        <dbReference type="Pfam" id="PF20155"/>
    </source>
</evidence>
<dbReference type="InterPro" id="IPR013491">
    <property type="entry name" value="Tape_meas_N"/>
</dbReference>
<organism evidence="4 5">
    <name type="scientific">Azospirillum thiophilum</name>
    <dbReference type="NCBI Taxonomy" id="528244"/>
    <lineage>
        <taxon>Bacteria</taxon>
        <taxon>Pseudomonadati</taxon>
        <taxon>Pseudomonadota</taxon>
        <taxon>Alphaproteobacteria</taxon>
        <taxon>Rhodospirillales</taxon>
        <taxon>Azospirillaceae</taxon>
        <taxon>Azospirillum</taxon>
    </lineage>
</organism>
<feature type="region of interest" description="Disordered" evidence="2">
    <location>
        <begin position="299"/>
        <end position="353"/>
    </location>
</feature>
<dbReference type="Proteomes" id="UP000069935">
    <property type="component" value="Chromosome 3"/>
</dbReference>
<dbReference type="RefSeq" id="WP_045584462.1">
    <property type="nucleotide sequence ID" value="NZ_CP012403.1"/>
</dbReference>
<reference evidence="5" key="1">
    <citation type="submission" date="2015-12" db="EMBL/GenBank/DDBJ databases">
        <title>Complete Genome Sequence of Azospirillum thiophilum BV-S.</title>
        <authorList>
            <person name="Fomenkov A."/>
            <person name="Vincze T."/>
            <person name="Grabovich M."/>
            <person name="Dubinina G."/>
            <person name="Orlova M."/>
            <person name="Belousova E."/>
            <person name="Roberts R.J."/>
        </authorList>
    </citation>
    <scope>NUCLEOTIDE SEQUENCE [LARGE SCALE GENOMIC DNA]</scope>
    <source>
        <strain evidence="5">BV-S</strain>
    </source>
</reference>
<feature type="compositionally biased region" description="Polar residues" evidence="2">
    <location>
        <begin position="344"/>
        <end position="353"/>
    </location>
</feature>